<accession>A0A916QAC6</accession>
<protein>
    <submittedName>
        <fullName evidence="6">Peptidase U32</fullName>
    </submittedName>
</protein>
<dbReference type="RefSeq" id="WP_201310511.1">
    <property type="nucleotide sequence ID" value="NZ_BLYI01000027.1"/>
</dbReference>
<keyword evidence="2" id="KW-0378">Hydrolase</keyword>
<dbReference type="PROSITE" id="PS01276">
    <property type="entry name" value="PEPTIDASE_U32"/>
    <property type="match status" value="1"/>
</dbReference>
<dbReference type="InterPro" id="IPR001539">
    <property type="entry name" value="Peptidase_U32"/>
</dbReference>
<feature type="domain" description="Peptidase family U32 C-terminal" evidence="5">
    <location>
        <begin position="324"/>
        <end position="404"/>
    </location>
</feature>
<comment type="similarity">
    <text evidence="3">Belongs to the peptidase U32 family.</text>
</comment>
<sequence length="407" mass="46273">MRKSELLIPASSLEVLKTAVLYGADAVYIGGEMYGLRAKAKNFSMEDVKAGVEFAHQHGVKVYITANIVAHNEDLEGIREYFRELKEIGPDALIISDPGVFMIAGEECPDIDRHISTQANSTNYATYNFWYQQGASRVVAARELSLAEIKEIRAQIPEDMEIEAFVHGAMCISHSGRCLLSNYFTGRNANSGECTHPCRWKYAVMEETRPGEYMPVYENERGTYIFNSKDLCMIEYIDQILDAGIDSLKIEGRMKTALYVAAVARTYRKAINDCEESAEKYKANMEYYREEIAKCTYRQFTTGFYFGKTDENSQIYDNNTYIKNYTYIGIVQGHNDKGYALLEQKNKFSVGETIEVMIPDGTNLEVTVKAIEDEDGNPMESAPHPKQMIYVDFGQKIEEGYLLRRKE</sequence>
<keyword evidence="1" id="KW-0645">Protease</keyword>
<dbReference type="Gene3D" id="2.40.30.10">
    <property type="entry name" value="Translation factors"/>
    <property type="match status" value="1"/>
</dbReference>
<reference evidence="6" key="1">
    <citation type="submission" date="2020-06" db="EMBL/GenBank/DDBJ databases">
        <title>Characterization of fructooligosaccharide metabolism and fructooligosaccharide-degrading enzymes in human commensal butyrate producers.</title>
        <authorList>
            <person name="Tanno H."/>
            <person name="Fujii T."/>
            <person name="Hirano K."/>
            <person name="Maeno S."/>
            <person name="Tonozuka T."/>
            <person name="Sakamoto M."/>
            <person name="Ohkuma M."/>
            <person name="Tochio T."/>
            <person name="Endo A."/>
        </authorList>
    </citation>
    <scope>NUCLEOTIDE SEQUENCE</scope>
    <source>
        <strain evidence="6">JCM 17466</strain>
    </source>
</reference>
<dbReference type="PANTHER" id="PTHR30217:SF6">
    <property type="entry name" value="TRNA HYDROXYLATION PROTEIN P"/>
    <property type="match status" value="1"/>
</dbReference>
<dbReference type="GO" id="GO:0008233">
    <property type="term" value="F:peptidase activity"/>
    <property type="evidence" value="ECO:0007669"/>
    <property type="project" value="UniProtKB-KW"/>
</dbReference>
<name>A0A916QAC6_9FIRM</name>
<evidence type="ECO:0000256" key="3">
    <source>
        <dbReference type="ARBA" id="ARBA00038374"/>
    </source>
</evidence>
<dbReference type="AlphaFoldDB" id="A0A916QAC6"/>
<evidence type="ECO:0000313" key="6">
    <source>
        <dbReference type="EMBL" id="GFO84794.1"/>
    </source>
</evidence>
<evidence type="ECO:0000256" key="4">
    <source>
        <dbReference type="SAM" id="Coils"/>
    </source>
</evidence>
<evidence type="ECO:0000259" key="5">
    <source>
        <dbReference type="Pfam" id="PF16325"/>
    </source>
</evidence>
<dbReference type="Proteomes" id="UP000613208">
    <property type="component" value="Unassembled WGS sequence"/>
</dbReference>
<feature type="coiled-coil region" evidence="4">
    <location>
        <begin position="264"/>
        <end position="291"/>
    </location>
</feature>
<proteinExistence type="inferred from homology"/>
<dbReference type="InterPro" id="IPR051454">
    <property type="entry name" value="RNA/ubiquinone_mod_enzymes"/>
</dbReference>
<organism evidence="6 7">
    <name type="scientific">Anaerostipes butyraticus</name>
    <dbReference type="NCBI Taxonomy" id="645466"/>
    <lineage>
        <taxon>Bacteria</taxon>
        <taxon>Bacillati</taxon>
        <taxon>Bacillota</taxon>
        <taxon>Clostridia</taxon>
        <taxon>Lachnospirales</taxon>
        <taxon>Lachnospiraceae</taxon>
        <taxon>Anaerostipes</taxon>
    </lineage>
</organism>
<dbReference type="GO" id="GO:0006508">
    <property type="term" value="P:proteolysis"/>
    <property type="evidence" value="ECO:0007669"/>
    <property type="project" value="UniProtKB-KW"/>
</dbReference>
<evidence type="ECO:0000313" key="7">
    <source>
        <dbReference type="Proteomes" id="UP000613208"/>
    </source>
</evidence>
<comment type="caution">
    <text evidence="6">The sequence shown here is derived from an EMBL/GenBank/DDBJ whole genome shotgun (WGS) entry which is preliminary data.</text>
</comment>
<dbReference type="Pfam" id="PF16325">
    <property type="entry name" value="Peptidase_U32_C"/>
    <property type="match status" value="1"/>
</dbReference>
<dbReference type="PANTHER" id="PTHR30217">
    <property type="entry name" value="PEPTIDASE U32 FAMILY"/>
    <property type="match status" value="1"/>
</dbReference>
<dbReference type="EMBL" id="BLYI01000027">
    <property type="protein sequence ID" value="GFO84794.1"/>
    <property type="molecule type" value="Genomic_DNA"/>
</dbReference>
<keyword evidence="7" id="KW-1185">Reference proteome</keyword>
<dbReference type="InterPro" id="IPR032525">
    <property type="entry name" value="Peptidase_U32_C"/>
</dbReference>
<keyword evidence="4" id="KW-0175">Coiled coil</keyword>
<evidence type="ECO:0000256" key="1">
    <source>
        <dbReference type="ARBA" id="ARBA00022670"/>
    </source>
</evidence>
<gene>
    <name evidence="6" type="ORF">ANBU17_11410</name>
</gene>
<dbReference type="Pfam" id="PF01136">
    <property type="entry name" value="Peptidase_U32"/>
    <property type="match status" value="1"/>
</dbReference>
<evidence type="ECO:0000256" key="2">
    <source>
        <dbReference type="ARBA" id="ARBA00022801"/>
    </source>
</evidence>